<dbReference type="SMART" id="SM00862">
    <property type="entry name" value="Trans_reg_C"/>
    <property type="match status" value="1"/>
</dbReference>
<dbReference type="KEGG" id="thes:FHQ07_09265"/>
<reference evidence="10 11" key="1">
    <citation type="submission" date="2019-06" db="EMBL/GenBank/DDBJ databases">
        <title>Thermomonas aquatica sp. nov., isolated from an industrial wastewater treatment plant.</title>
        <authorList>
            <person name="Jeon J.H."/>
            <person name="Park D.-S."/>
        </authorList>
    </citation>
    <scope>NUCLEOTIDE SEQUENCE [LARGE SCALE GENOMIC DNA]</scope>
    <source>
        <strain evidence="10 11">SY21</strain>
    </source>
</reference>
<dbReference type="SUPFAM" id="SSF46894">
    <property type="entry name" value="C-terminal effector domain of the bipartite response regulators"/>
    <property type="match status" value="1"/>
</dbReference>
<sequence>MHAHAANTATGLRVLVIEDQHDIAANIWDFLERRGYLVDHCADGASGLARALRDPFDAIVLDLGLPRLDGLDLCRRLRAAGHGVPVLMLTARDTLDDKLRGYAEGADDYMVKPFAMRELDARLRALTRHAAPPMQALAVAGLHYDPQAMLASREGQRIPLTRLQGALLAALLRNHPNVSTHQSLLRAGWGNEGGDLPALQTQVYELRALVDRPFAHAMIQSVRGVGYRLVAPP</sequence>
<keyword evidence="1 6" id="KW-0597">Phosphoprotein</keyword>
<keyword evidence="4 7" id="KW-0238">DNA-binding</keyword>
<keyword evidence="2" id="KW-0902">Two-component regulatory system</keyword>
<dbReference type="GO" id="GO:0000156">
    <property type="term" value="F:phosphorelay response regulator activity"/>
    <property type="evidence" value="ECO:0007669"/>
    <property type="project" value="TreeGrafter"/>
</dbReference>
<protein>
    <submittedName>
        <fullName evidence="10">Response regulator transcription factor</fullName>
    </submittedName>
</protein>
<evidence type="ECO:0000313" key="11">
    <source>
        <dbReference type="Proteomes" id="UP000308149"/>
    </source>
</evidence>
<evidence type="ECO:0000256" key="5">
    <source>
        <dbReference type="ARBA" id="ARBA00023163"/>
    </source>
</evidence>
<gene>
    <name evidence="10" type="ORF">FHQ07_09265</name>
</gene>
<dbReference type="Pfam" id="PF00072">
    <property type="entry name" value="Response_reg"/>
    <property type="match status" value="1"/>
</dbReference>
<dbReference type="Gene3D" id="3.40.50.2300">
    <property type="match status" value="1"/>
</dbReference>
<dbReference type="GO" id="GO:0005829">
    <property type="term" value="C:cytosol"/>
    <property type="evidence" value="ECO:0007669"/>
    <property type="project" value="TreeGrafter"/>
</dbReference>
<accession>A0A5B7ZUJ4</accession>
<keyword evidence="3" id="KW-0805">Transcription regulation</keyword>
<evidence type="ECO:0000256" key="3">
    <source>
        <dbReference type="ARBA" id="ARBA00023015"/>
    </source>
</evidence>
<evidence type="ECO:0000256" key="2">
    <source>
        <dbReference type="ARBA" id="ARBA00023012"/>
    </source>
</evidence>
<dbReference type="InterPro" id="IPR039420">
    <property type="entry name" value="WalR-like"/>
</dbReference>
<dbReference type="CDD" id="cd17624">
    <property type="entry name" value="REC_OmpR_PmrA-like"/>
    <property type="match status" value="1"/>
</dbReference>
<dbReference type="SUPFAM" id="SSF52172">
    <property type="entry name" value="CheY-like"/>
    <property type="match status" value="1"/>
</dbReference>
<dbReference type="InterPro" id="IPR001867">
    <property type="entry name" value="OmpR/PhoB-type_DNA-bd"/>
</dbReference>
<proteinExistence type="predicted"/>
<keyword evidence="11" id="KW-1185">Reference proteome</keyword>
<dbReference type="AlphaFoldDB" id="A0A5B7ZUJ4"/>
<dbReference type="EMBL" id="CP040871">
    <property type="protein sequence ID" value="QDA57482.1"/>
    <property type="molecule type" value="Genomic_DNA"/>
</dbReference>
<feature type="modified residue" description="4-aspartylphosphate" evidence="6">
    <location>
        <position position="62"/>
    </location>
</feature>
<dbReference type="Proteomes" id="UP000308149">
    <property type="component" value="Chromosome"/>
</dbReference>
<dbReference type="Pfam" id="PF00486">
    <property type="entry name" value="Trans_reg_C"/>
    <property type="match status" value="1"/>
</dbReference>
<evidence type="ECO:0000256" key="6">
    <source>
        <dbReference type="PROSITE-ProRule" id="PRU00169"/>
    </source>
</evidence>
<dbReference type="InterPro" id="IPR011006">
    <property type="entry name" value="CheY-like_superfamily"/>
</dbReference>
<organism evidence="10 11">
    <name type="scientific">Thermomonas aquatica</name>
    <dbReference type="NCBI Taxonomy" id="2202149"/>
    <lineage>
        <taxon>Bacteria</taxon>
        <taxon>Pseudomonadati</taxon>
        <taxon>Pseudomonadota</taxon>
        <taxon>Gammaproteobacteria</taxon>
        <taxon>Lysobacterales</taxon>
        <taxon>Lysobacteraceae</taxon>
        <taxon>Thermomonas</taxon>
    </lineage>
</organism>
<dbReference type="GO" id="GO:0032993">
    <property type="term" value="C:protein-DNA complex"/>
    <property type="evidence" value="ECO:0007669"/>
    <property type="project" value="TreeGrafter"/>
</dbReference>
<dbReference type="FunFam" id="3.40.50.2300:FF:000002">
    <property type="entry name" value="DNA-binding response regulator PhoP"/>
    <property type="match status" value="1"/>
</dbReference>
<feature type="DNA-binding region" description="OmpR/PhoB-type" evidence="7">
    <location>
        <begin position="134"/>
        <end position="231"/>
    </location>
</feature>
<evidence type="ECO:0000256" key="7">
    <source>
        <dbReference type="PROSITE-ProRule" id="PRU01091"/>
    </source>
</evidence>
<name>A0A5B7ZUJ4_9GAMM</name>
<dbReference type="RefSeq" id="WP_139716533.1">
    <property type="nucleotide sequence ID" value="NZ_CP040871.1"/>
</dbReference>
<keyword evidence="5" id="KW-0804">Transcription</keyword>
<dbReference type="GO" id="GO:0006355">
    <property type="term" value="P:regulation of DNA-templated transcription"/>
    <property type="evidence" value="ECO:0007669"/>
    <property type="project" value="InterPro"/>
</dbReference>
<dbReference type="InterPro" id="IPR016032">
    <property type="entry name" value="Sig_transdc_resp-reg_C-effctor"/>
</dbReference>
<dbReference type="PROSITE" id="PS50110">
    <property type="entry name" value="RESPONSE_REGULATORY"/>
    <property type="match status" value="1"/>
</dbReference>
<feature type="domain" description="Response regulatory" evidence="8">
    <location>
        <begin position="13"/>
        <end position="127"/>
    </location>
</feature>
<dbReference type="GO" id="GO:0000976">
    <property type="term" value="F:transcription cis-regulatory region binding"/>
    <property type="evidence" value="ECO:0007669"/>
    <property type="project" value="TreeGrafter"/>
</dbReference>
<dbReference type="OrthoDB" id="9802426at2"/>
<dbReference type="SMART" id="SM00448">
    <property type="entry name" value="REC"/>
    <property type="match status" value="1"/>
</dbReference>
<evidence type="ECO:0000256" key="1">
    <source>
        <dbReference type="ARBA" id="ARBA00022553"/>
    </source>
</evidence>
<dbReference type="InterPro" id="IPR001789">
    <property type="entry name" value="Sig_transdc_resp-reg_receiver"/>
</dbReference>
<evidence type="ECO:0000313" key="10">
    <source>
        <dbReference type="EMBL" id="QDA57482.1"/>
    </source>
</evidence>
<evidence type="ECO:0000259" key="8">
    <source>
        <dbReference type="PROSITE" id="PS50110"/>
    </source>
</evidence>
<dbReference type="Gene3D" id="1.10.10.10">
    <property type="entry name" value="Winged helix-like DNA-binding domain superfamily/Winged helix DNA-binding domain"/>
    <property type="match status" value="1"/>
</dbReference>
<feature type="domain" description="OmpR/PhoB-type" evidence="9">
    <location>
        <begin position="134"/>
        <end position="231"/>
    </location>
</feature>
<dbReference type="PROSITE" id="PS51755">
    <property type="entry name" value="OMPR_PHOB"/>
    <property type="match status" value="1"/>
</dbReference>
<evidence type="ECO:0000259" key="9">
    <source>
        <dbReference type="PROSITE" id="PS51755"/>
    </source>
</evidence>
<dbReference type="InterPro" id="IPR036388">
    <property type="entry name" value="WH-like_DNA-bd_sf"/>
</dbReference>
<dbReference type="PANTHER" id="PTHR48111:SF22">
    <property type="entry name" value="REGULATOR OF RPOS"/>
    <property type="match status" value="1"/>
</dbReference>
<evidence type="ECO:0000256" key="4">
    <source>
        <dbReference type="ARBA" id="ARBA00023125"/>
    </source>
</evidence>
<dbReference type="PANTHER" id="PTHR48111">
    <property type="entry name" value="REGULATOR OF RPOS"/>
    <property type="match status" value="1"/>
</dbReference>